<reference evidence="3" key="2">
    <citation type="submission" date="2020-05" db="EMBL/GenBank/DDBJ databases">
        <authorList>
            <person name="Kim H.-S."/>
            <person name="Proctor R.H."/>
            <person name="Brown D.W."/>
        </authorList>
    </citation>
    <scope>NUCLEOTIDE SEQUENCE</scope>
    <source>
        <strain evidence="3">NRRL 20472</strain>
    </source>
</reference>
<comment type="caution">
    <text evidence="3">The sequence shown here is derived from an EMBL/GenBank/DDBJ whole genome shotgun (WGS) entry which is preliminary data.</text>
</comment>
<evidence type="ECO:0000313" key="3">
    <source>
        <dbReference type="EMBL" id="KAF4968622.1"/>
    </source>
</evidence>
<dbReference type="InterPro" id="IPR058345">
    <property type="entry name" value="DUF8032"/>
</dbReference>
<protein>
    <recommendedName>
        <fullName evidence="2">DUF8032 domain-containing protein</fullName>
    </recommendedName>
</protein>
<dbReference type="AlphaFoldDB" id="A0A8H4U2S6"/>
<proteinExistence type="predicted"/>
<keyword evidence="4" id="KW-1185">Reference proteome</keyword>
<evidence type="ECO:0000259" key="2">
    <source>
        <dbReference type="Pfam" id="PF26087"/>
    </source>
</evidence>
<reference evidence="3" key="1">
    <citation type="journal article" date="2020" name="BMC Genomics">
        <title>Correction to: Identification and distribution of gene clusters required for synthesis of sphingolipid metabolism inhibitors in diverse species of the filamentous fungus Fusarium.</title>
        <authorList>
            <person name="Kim H.S."/>
            <person name="Lohmar J.M."/>
            <person name="Busman M."/>
            <person name="Brown D.W."/>
            <person name="Naumann T.A."/>
            <person name="Divon H.H."/>
            <person name="Lysoe E."/>
            <person name="Uhlig S."/>
            <person name="Proctor R.H."/>
        </authorList>
    </citation>
    <scope>NUCLEOTIDE SEQUENCE</scope>
    <source>
        <strain evidence="3">NRRL 20472</strain>
    </source>
</reference>
<dbReference type="EMBL" id="JABEXW010000192">
    <property type="protein sequence ID" value="KAF4968622.1"/>
    <property type="molecule type" value="Genomic_DNA"/>
</dbReference>
<feature type="compositionally biased region" description="Basic and acidic residues" evidence="1">
    <location>
        <begin position="33"/>
        <end position="45"/>
    </location>
</feature>
<evidence type="ECO:0000313" key="4">
    <source>
        <dbReference type="Proteomes" id="UP000622797"/>
    </source>
</evidence>
<dbReference type="Pfam" id="PF26087">
    <property type="entry name" value="DUF8032"/>
    <property type="match status" value="1"/>
</dbReference>
<dbReference type="Proteomes" id="UP000622797">
    <property type="component" value="Unassembled WGS sequence"/>
</dbReference>
<evidence type="ECO:0000256" key="1">
    <source>
        <dbReference type="SAM" id="MobiDB-lite"/>
    </source>
</evidence>
<dbReference type="PANTHER" id="PTHR22949">
    <property type="entry name" value="WHITE COLLAR 2 PROTEIN WC2"/>
    <property type="match status" value="1"/>
</dbReference>
<organism evidence="3 4">
    <name type="scientific">Fusarium sarcochroum</name>
    <dbReference type="NCBI Taxonomy" id="1208366"/>
    <lineage>
        <taxon>Eukaryota</taxon>
        <taxon>Fungi</taxon>
        <taxon>Dikarya</taxon>
        <taxon>Ascomycota</taxon>
        <taxon>Pezizomycotina</taxon>
        <taxon>Sordariomycetes</taxon>
        <taxon>Hypocreomycetidae</taxon>
        <taxon>Hypocreales</taxon>
        <taxon>Nectriaceae</taxon>
        <taxon>Fusarium</taxon>
        <taxon>Fusarium lateritium species complex</taxon>
    </lineage>
</organism>
<dbReference type="PANTHER" id="PTHR22949:SF0">
    <property type="entry name" value="RE27538P"/>
    <property type="match status" value="1"/>
</dbReference>
<dbReference type="OrthoDB" id="5153378at2759"/>
<sequence>MPSLPLQIPSPAHSNDTNPVLEGKSFVDLTEPENAHTEPSREILSPEHTQTNPPMIERYDGDGVGWIAFEYSMNQVNMEYTIRCDVESVDTDELAHEYRGNRWDWETHCNRLGWALAELNFCLRGKRGLIQRAVNIWRKSSQNPTLEPRGR</sequence>
<gene>
    <name evidence="3" type="ORF">FSARC_3997</name>
</gene>
<name>A0A8H4U2S6_9HYPO</name>
<feature type="region of interest" description="Disordered" evidence="1">
    <location>
        <begin position="1"/>
        <end position="20"/>
    </location>
</feature>
<feature type="region of interest" description="Disordered" evidence="1">
    <location>
        <begin position="32"/>
        <end position="53"/>
    </location>
</feature>
<feature type="domain" description="DUF8032" evidence="2">
    <location>
        <begin position="96"/>
        <end position="140"/>
    </location>
</feature>
<accession>A0A8H4U2S6</accession>